<dbReference type="Gene3D" id="1.20.1050.60">
    <property type="entry name" value="alpha-1,2-mannosidase"/>
    <property type="match status" value="1"/>
</dbReference>
<dbReference type="Pfam" id="PF17678">
    <property type="entry name" value="Glyco_hydro_92N"/>
    <property type="match status" value="1"/>
</dbReference>
<accession>A0A1G4G621</accession>
<evidence type="ECO:0000256" key="2">
    <source>
        <dbReference type="ARBA" id="ARBA00011245"/>
    </source>
</evidence>
<dbReference type="GO" id="GO:0000224">
    <property type="term" value="F:peptide-N4-(N-acetyl-beta-glucosaminyl)asparagine amidase activity"/>
    <property type="evidence" value="ECO:0007669"/>
    <property type="project" value="TreeGrafter"/>
</dbReference>
<dbReference type="SUPFAM" id="SSF48208">
    <property type="entry name" value="Six-hairpin glycosidases"/>
    <property type="match status" value="1"/>
</dbReference>
<dbReference type="AlphaFoldDB" id="A0A1G4G621"/>
<dbReference type="Gene3D" id="2.70.98.10">
    <property type="match status" value="1"/>
</dbReference>
<evidence type="ECO:0000313" key="6">
    <source>
        <dbReference type="EMBL" id="SCM56937.1"/>
    </source>
</evidence>
<dbReference type="NCBIfam" id="TIGR01180">
    <property type="entry name" value="aman2_put"/>
    <property type="match status" value="1"/>
</dbReference>
<comment type="cofactor">
    <cofactor evidence="1">
        <name>Ca(2+)</name>
        <dbReference type="ChEBI" id="CHEBI:29108"/>
    </cofactor>
</comment>
<feature type="domain" description="Glycosyl hydrolase family 92" evidence="4">
    <location>
        <begin position="263"/>
        <end position="730"/>
    </location>
</feature>
<gene>
    <name evidence="6" type="ORF">ING2E5A_1110</name>
</gene>
<evidence type="ECO:0000313" key="7">
    <source>
        <dbReference type="Proteomes" id="UP000178485"/>
    </source>
</evidence>
<dbReference type="GO" id="GO:0005975">
    <property type="term" value="P:carbohydrate metabolic process"/>
    <property type="evidence" value="ECO:0007669"/>
    <property type="project" value="InterPro"/>
</dbReference>
<dbReference type="Pfam" id="PF07971">
    <property type="entry name" value="Glyco_hydro_92"/>
    <property type="match status" value="1"/>
</dbReference>
<keyword evidence="6" id="KW-0326">Glycosidase</keyword>
<keyword evidence="6" id="KW-0378">Hydrolase</keyword>
<dbReference type="InterPro" id="IPR014718">
    <property type="entry name" value="GH-type_carb-bd"/>
</dbReference>
<dbReference type="FunFam" id="1.20.1050.60:FF:000001">
    <property type="entry name" value="Putative alpha-1,2-mannosidase"/>
    <property type="match status" value="1"/>
</dbReference>
<dbReference type="RefSeq" id="WP_071136512.1">
    <property type="nucleotide sequence ID" value="NZ_DUQN01000061.1"/>
</dbReference>
<reference evidence="6 7" key="1">
    <citation type="submission" date="2016-08" db="EMBL/GenBank/DDBJ databases">
        <authorList>
            <person name="Seilhamer J.J."/>
        </authorList>
    </citation>
    <scope>NUCLEOTIDE SEQUENCE [LARGE SCALE GENOMIC DNA]</scope>
    <source>
        <strain evidence="6">ING2-E5A</strain>
    </source>
</reference>
<evidence type="ECO:0000259" key="5">
    <source>
        <dbReference type="Pfam" id="PF17678"/>
    </source>
</evidence>
<dbReference type="EMBL" id="LT608328">
    <property type="protein sequence ID" value="SCM56937.1"/>
    <property type="molecule type" value="Genomic_DNA"/>
</dbReference>
<dbReference type="PANTHER" id="PTHR12143:SF39">
    <property type="entry name" value="SECRETED PROTEIN"/>
    <property type="match status" value="1"/>
</dbReference>
<feature type="domain" description="Glycosyl hydrolase family 92 N-terminal" evidence="5">
    <location>
        <begin position="34"/>
        <end position="257"/>
    </location>
</feature>
<dbReference type="Gene3D" id="1.20.1610.10">
    <property type="entry name" value="alpha-1,2-mannosidases domains"/>
    <property type="match status" value="1"/>
</dbReference>
<proteinExistence type="predicted"/>
<evidence type="ECO:0000256" key="1">
    <source>
        <dbReference type="ARBA" id="ARBA00001913"/>
    </source>
</evidence>
<dbReference type="InterPro" id="IPR012939">
    <property type="entry name" value="Glyco_hydro_92"/>
</dbReference>
<dbReference type="GO" id="GO:0030246">
    <property type="term" value="F:carbohydrate binding"/>
    <property type="evidence" value="ECO:0007669"/>
    <property type="project" value="InterPro"/>
</dbReference>
<comment type="subunit">
    <text evidence="2">Monomer.</text>
</comment>
<sequence length="735" mass="84017">MKRFIYCVATALLAVACTQNRQENASDGADLTRYVNPFIGTAFTGHTFPGATYPLGMIQAGPQTGNFTWEYCAGYFYEDSLIQGFTQNRLNGTGCVDLGDLLIQPFSGEKRENYDSRFDKAKEKASPGYYTVELSDNEVGVEITASPHVAFHRYRYPKGETANILADFQSGLVWQDARIHTHVLDQEINFESDRVISGFTRRTEWVQRVYYFVIEFDKPILTREELPKRAPQEKGARYLLTFDMQDGETLNMKIGMSSASVEGARANLAAEVPDWEFESVRNRAKDAWNSYLAKVTIDGSEADKENFYTSMYHLFIQPNNIADVDGKYTGPNREVSQSPTGKFYSTWSQWDIFRAAFPLYTILTPELIPDFINSMLDYSEQQGHLPIWSLWGQETYTMIGNHSVPMIVDAYLKGFTGFDPERAYNEIRRSLTESSHYKSNWDIYDKYGYYPYDLIRLESVSRTLECGFDDYCMALFAEKLGKREDAAFFRKRADYYKNHYDKSTNTMRPKDSKGEWLTPFDPYALAHADSNIGGHYTEGNALQYTWHVMHDIPGLIEWMGGKEKAGEVLDYLFNTKQETTGKLADVTGLIGQYAHGNEPSHHVAYIYAYLDRPWETERLVRQICNDFYKNRPDGLIGNDDCGQMSAWYIFSAMGFYPMNPASGEFVLGAPQVKSASINVGNGKRFTVEAKELSEENLHVERVELNGKPYNEKTISYRDIMEGASLVFYMTNEAKR</sequence>
<dbReference type="EC" id="3.2.1.-" evidence="6"/>
<protein>
    <submittedName>
        <fullName evidence="6">Putative glycosidase Rv0584</fullName>
        <ecNumber evidence="6">3.2.1.-</ecNumber>
    </submittedName>
</protein>
<evidence type="ECO:0000259" key="4">
    <source>
        <dbReference type="Pfam" id="PF07971"/>
    </source>
</evidence>
<dbReference type="KEGG" id="pmuc:ING2E5A_1110"/>
<dbReference type="FunFam" id="3.30.2080.10:FF:000001">
    <property type="entry name" value="Alpha-1,2-mannosidase subfamily"/>
    <property type="match status" value="1"/>
</dbReference>
<organism evidence="6 7">
    <name type="scientific">Petrimonas mucosa</name>
    <dbReference type="NCBI Taxonomy" id="1642646"/>
    <lineage>
        <taxon>Bacteria</taxon>
        <taxon>Pseudomonadati</taxon>
        <taxon>Bacteroidota</taxon>
        <taxon>Bacteroidia</taxon>
        <taxon>Bacteroidales</taxon>
        <taxon>Dysgonomonadaceae</taxon>
        <taxon>Petrimonas</taxon>
    </lineage>
</organism>
<dbReference type="InterPro" id="IPR005887">
    <property type="entry name" value="GH92_a_mannosidase_put"/>
</dbReference>
<keyword evidence="3" id="KW-0106">Calcium</keyword>
<dbReference type="InterPro" id="IPR041371">
    <property type="entry name" value="GH92_N"/>
</dbReference>
<dbReference type="GO" id="GO:0016798">
    <property type="term" value="F:hydrolase activity, acting on glycosyl bonds"/>
    <property type="evidence" value="ECO:0007669"/>
    <property type="project" value="UniProtKB-KW"/>
</dbReference>
<dbReference type="PROSITE" id="PS51257">
    <property type="entry name" value="PROKAR_LIPOPROTEIN"/>
    <property type="match status" value="1"/>
</dbReference>
<dbReference type="InterPro" id="IPR050883">
    <property type="entry name" value="PNGase"/>
</dbReference>
<keyword evidence="7" id="KW-1185">Reference proteome</keyword>
<dbReference type="PANTHER" id="PTHR12143">
    <property type="entry name" value="PEPTIDE N-GLYCANASE PNGASE -RELATED"/>
    <property type="match status" value="1"/>
</dbReference>
<dbReference type="Proteomes" id="UP000178485">
    <property type="component" value="Chromosome i"/>
</dbReference>
<dbReference type="STRING" id="1642646.ING2E5A_1110"/>
<name>A0A1G4G621_9BACT</name>
<dbReference type="GO" id="GO:0006516">
    <property type="term" value="P:glycoprotein catabolic process"/>
    <property type="evidence" value="ECO:0007669"/>
    <property type="project" value="TreeGrafter"/>
</dbReference>
<evidence type="ECO:0000256" key="3">
    <source>
        <dbReference type="ARBA" id="ARBA00022837"/>
    </source>
</evidence>
<dbReference type="GO" id="GO:0005829">
    <property type="term" value="C:cytosol"/>
    <property type="evidence" value="ECO:0007669"/>
    <property type="project" value="TreeGrafter"/>
</dbReference>
<dbReference type="Gene3D" id="3.30.2080.10">
    <property type="entry name" value="GH92 mannosidase domain"/>
    <property type="match status" value="1"/>
</dbReference>
<dbReference type="InterPro" id="IPR008928">
    <property type="entry name" value="6-hairpin_glycosidase_sf"/>
</dbReference>